<keyword evidence="5 13" id="KW-0479">Metal-binding</keyword>
<dbReference type="PROSITE" id="PS50862">
    <property type="entry name" value="AA_TRNA_LIGASE_II"/>
    <property type="match status" value="1"/>
</dbReference>
<dbReference type="Gene3D" id="3.10.20.30">
    <property type="match status" value="1"/>
</dbReference>
<evidence type="ECO:0000256" key="11">
    <source>
        <dbReference type="ARBA" id="ARBA00023146"/>
    </source>
</evidence>
<keyword evidence="10 13" id="KW-0648">Protein biosynthesis</keyword>
<protein>
    <recommendedName>
        <fullName evidence="13">Threonine--tRNA ligase</fullName>
        <ecNumber evidence="13">6.1.1.3</ecNumber>
    </recommendedName>
    <alternativeName>
        <fullName evidence="13">Threonyl-tRNA synthetase</fullName>
        <shortName evidence="13">ThrRS</shortName>
    </alternativeName>
</protein>
<keyword evidence="8 13" id="KW-0067">ATP-binding</keyword>
<dbReference type="Gene3D" id="3.30.980.10">
    <property type="entry name" value="Threonyl-trna Synthetase, Chain A, domain 2"/>
    <property type="match status" value="1"/>
</dbReference>
<dbReference type="InterPro" id="IPR045864">
    <property type="entry name" value="aa-tRNA-synth_II/BPL/LPL"/>
</dbReference>
<dbReference type="EMBL" id="CP081296">
    <property type="protein sequence ID" value="QZD91474.1"/>
    <property type="molecule type" value="Genomic_DNA"/>
</dbReference>
<keyword evidence="17" id="KW-1185">Reference proteome</keyword>
<dbReference type="InterPro" id="IPR036621">
    <property type="entry name" value="Anticodon-bd_dom_sf"/>
</dbReference>
<dbReference type="SUPFAM" id="SSF81271">
    <property type="entry name" value="TGS-like"/>
    <property type="match status" value="1"/>
</dbReference>
<dbReference type="InterPro" id="IPR004154">
    <property type="entry name" value="Anticodon-bd"/>
</dbReference>
<evidence type="ECO:0000256" key="3">
    <source>
        <dbReference type="ARBA" id="ARBA00022555"/>
    </source>
</evidence>
<comment type="cofactor">
    <cofactor evidence="13">
        <name>Zn(2+)</name>
        <dbReference type="ChEBI" id="CHEBI:29105"/>
    </cofactor>
    <text evidence="13">Binds 1 zinc ion per subunit.</text>
</comment>
<evidence type="ECO:0000256" key="10">
    <source>
        <dbReference type="ARBA" id="ARBA00022917"/>
    </source>
</evidence>
<feature type="binding site" evidence="13">
    <location>
        <position position="417"/>
    </location>
    <ligand>
        <name>Zn(2+)</name>
        <dbReference type="ChEBI" id="CHEBI:29105"/>
        <note>catalytic</note>
    </ligand>
</feature>
<dbReference type="GO" id="GO:0004829">
    <property type="term" value="F:threonine-tRNA ligase activity"/>
    <property type="evidence" value="ECO:0007669"/>
    <property type="project" value="UniProtKB-EC"/>
</dbReference>
<keyword evidence="7 13" id="KW-0862">Zinc</keyword>
<evidence type="ECO:0000256" key="8">
    <source>
        <dbReference type="ARBA" id="ARBA00022840"/>
    </source>
</evidence>
<evidence type="ECO:0000256" key="4">
    <source>
        <dbReference type="ARBA" id="ARBA00022598"/>
    </source>
</evidence>
<dbReference type="PANTHER" id="PTHR11451">
    <property type="entry name" value="THREONINE-TRNA LIGASE"/>
    <property type="match status" value="1"/>
</dbReference>
<dbReference type="InterPro" id="IPR012675">
    <property type="entry name" value="Beta-grasp_dom_sf"/>
</dbReference>
<dbReference type="CDD" id="cd00860">
    <property type="entry name" value="ThrRS_anticodon"/>
    <property type="match status" value="1"/>
</dbReference>
<evidence type="ECO:0000256" key="12">
    <source>
        <dbReference type="ARBA" id="ARBA00049515"/>
    </source>
</evidence>
<keyword evidence="11 13" id="KW-0030">Aminoacyl-tRNA synthetase</keyword>
<dbReference type="Pfam" id="PF07973">
    <property type="entry name" value="tRNA_SAD"/>
    <property type="match status" value="1"/>
</dbReference>
<keyword evidence="2 13" id="KW-0963">Cytoplasm</keyword>
<keyword evidence="4 13" id="KW-0436">Ligase</keyword>
<dbReference type="SUPFAM" id="SSF55186">
    <property type="entry name" value="ThrRS/AlaRS common domain"/>
    <property type="match status" value="1"/>
</dbReference>
<dbReference type="CDD" id="cd01667">
    <property type="entry name" value="TGS_ThrRS"/>
    <property type="match status" value="1"/>
</dbReference>
<evidence type="ECO:0000259" key="15">
    <source>
        <dbReference type="PROSITE" id="PS51880"/>
    </source>
</evidence>
<feature type="binding site" evidence="13">
    <location>
        <position position="547"/>
    </location>
    <ligand>
        <name>Zn(2+)</name>
        <dbReference type="ChEBI" id="CHEBI:29105"/>
        <note>catalytic</note>
    </ligand>
</feature>
<dbReference type="InterPro" id="IPR002320">
    <property type="entry name" value="Thr-tRNA-ligase_IIa"/>
</dbReference>
<dbReference type="InterPro" id="IPR012676">
    <property type="entry name" value="TGS-like"/>
</dbReference>
<dbReference type="SUPFAM" id="SSF55681">
    <property type="entry name" value="Class II aaRS and biotin synthetases"/>
    <property type="match status" value="1"/>
</dbReference>
<comment type="subcellular location">
    <subcellularLocation>
        <location evidence="13">Cytoplasm</location>
    </subcellularLocation>
</comment>
<proteinExistence type="inferred from homology"/>
<dbReference type="EC" id="6.1.1.3" evidence="13"/>
<dbReference type="NCBIfam" id="TIGR00418">
    <property type="entry name" value="thrS"/>
    <property type="match status" value="1"/>
</dbReference>
<accession>A0ABX8ZTP1</accession>
<evidence type="ECO:0000256" key="13">
    <source>
        <dbReference type="HAMAP-Rule" id="MF_00184"/>
    </source>
</evidence>
<name>A0ABX8ZTP1_9SPHN</name>
<reference evidence="16 17" key="1">
    <citation type="submission" date="2021-08" db="EMBL/GenBank/DDBJ databases">
        <title>Comparative Genomics Analysis of the Genus Qipengyuania Reveals Extensive Genetic Diversity and Metabolic Versatility, Including the Description of Fifteen Novel Species.</title>
        <authorList>
            <person name="Liu Y."/>
        </authorList>
    </citation>
    <scope>NUCLEOTIDE SEQUENCE [LARGE SCALE GENOMIC DNA]</scope>
    <source>
        <strain evidence="16 17">1NDW3</strain>
    </source>
</reference>
<dbReference type="Gene3D" id="3.30.930.10">
    <property type="entry name" value="Bira Bifunctional Protein, Domain 2"/>
    <property type="match status" value="1"/>
</dbReference>
<keyword evidence="3 13" id="KW-0820">tRNA-binding</keyword>
<comment type="catalytic activity">
    <reaction evidence="12 13">
        <text>tRNA(Thr) + L-threonine + ATP = L-threonyl-tRNA(Thr) + AMP + diphosphate + H(+)</text>
        <dbReference type="Rhea" id="RHEA:24624"/>
        <dbReference type="Rhea" id="RHEA-COMP:9670"/>
        <dbReference type="Rhea" id="RHEA-COMP:9704"/>
        <dbReference type="ChEBI" id="CHEBI:15378"/>
        <dbReference type="ChEBI" id="CHEBI:30616"/>
        <dbReference type="ChEBI" id="CHEBI:33019"/>
        <dbReference type="ChEBI" id="CHEBI:57926"/>
        <dbReference type="ChEBI" id="CHEBI:78442"/>
        <dbReference type="ChEBI" id="CHEBI:78534"/>
        <dbReference type="ChEBI" id="CHEBI:456215"/>
        <dbReference type="EC" id="6.1.1.3"/>
    </reaction>
</comment>
<dbReference type="InterPro" id="IPR006195">
    <property type="entry name" value="aa-tRNA-synth_II"/>
</dbReference>
<evidence type="ECO:0000259" key="14">
    <source>
        <dbReference type="PROSITE" id="PS50862"/>
    </source>
</evidence>
<dbReference type="InterPro" id="IPR018163">
    <property type="entry name" value="Thr/Ala-tRNA-synth_IIc_edit"/>
</dbReference>
<evidence type="ECO:0000256" key="7">
    <source>
        <dbReference type="ARBA" id="ARBA00022833"/>
    </source>
</evidence>
<evidence type="ECO:0000256" key="6">
    <source>
        <dbReference type="ARBA" id="ARBA00022741"/>
    </source>
</evidence>
<gene>
    <name evidence="13 16" type="primary">thrS</name>
    <name evidence="16" type="ORF">K3162_07770</name>
</gene>
<dbReference type="CDD" id="cd00771">
    <property type="entry name" value="ThrRS_core"/>
    <property type="match status" value="1"/>
</dbReference>
<comment type="subunit">
    <text evidence="13">Homodimer.</text>
</comment>
<feature type="domain" description="TGS" evidence="15">
    <location>
        <begin position="1"/>
        <end position="64"/>
    </location>
</feature>
<evidence type="ECO:0000256" key="1">
    <source>
        <dbReference type="ARBA" id="ARBA00008226"/>
    </source>
</evidence>
<dbReference type="Pfam" id="PF00587">
    <property type="entry name" value="tRNA-synt_2b"/>
    <property type="match status" value="1"/>
</dbReference>
<dbReference type="SUPFAM" id="SSF52954">
    <property type="entry name" value="Class II aaRS ABD-related"/>
    <property type="match status" value="1"/>
</dbReference>
<sequence length="676" mass="76517">MTELLKISLPDGSVREMEPGSTPADVAAAIGPGLAKAAIAARVDGELRDINRPFEGDAELALVTSRDEEDALELARHDFAHVLAEAVQSLFPGTQITFGPATDDGFYYDVKAPDTREPFSMDDLPAIEEEMRRIIKADKPLRREVWSRQQLIDKWEAEGEVFKAEWAKELPEDEELTVYWSGEDWLDMCRGPHLASTGKLDPQAFKLMRVAGAYWRGDQKNAQLTRIYGTGWLNKKQLNAHLTRLEEAAKRDHRKLGREMDLFHLQEEAHGSVFWHPNGYRIWRELEAYMRRKMDGAGYQEIKTPQLMDVRQWEQSGHWGKYAENMFAVPDIVPEVEGLGDDNDGKGANPKVADDSDWMAIKPMNCPAHVLVFKQGITSYRDLPIRLGEMGCCHRNEPHGALHGLMRVRQFTQDDAHIFCTEEQVVDEVRAFCKLADEVYRDFGFSYHVKLALRPEKRFGSEADWDKAEQELRDAVAEAGMANEDYGWEELPGEGAFYAPKLEWHLTDAIGRTWQVGTIQGDRVLPERLDATYVGEDGEKHRPVMLHRAIFGSYERFIGILIEHFAGRLPCWLAPTQAVVATIVSDADDYAKEAVAKLEAAGIRVESDLRNEKINYKVREHSHAKVPHLLVVGMREAEEGTVAVRTLGQQHQKVMPLEEAIAMLKTEATPPDLREG</sequence>
<keyword evidence="9 13" id="KW-0694">RNA-binding</keyword>
<dbReference type="Pfam" id="PF03129">
    <property type="entry name" value="HGTP_anticodon"/>
    <property type="match status" value="1"/>
</dbReference>
<keyword evidence="6 13" id="KW-0547">Nucleotide-binding</keyword>
<dbReference type="Pfam" id="PF02824">
    <property type="entry name" value="TGS"/>
    <property type="match status" value="1"/>
</dbReference>
<dbReference type="PANTHER" id="PTHR11451:SF44">
    <property type="entry name" value="THREONINE--TRNA LIGASE, CHLOROPLASTIC_MITOCHONDRIAL 2"/>
    <property type="match status" value="1"/>
</dbReference>
<dbReference type="InterPro" id="IPR047246">
    <property type="entry name" value="ThrRS_anticodon"/>
</dbReference>
<dbReference type="InterPro" id="IPR012947">
    <property type="entry name" value="tRNA_SAD"/>
</dbReference>
<evidence type="ECO:0000256" key="2">
    <source>
        <dbReference type="ARBA" id="ARBA00022490"/>
    </source>
</evidence>
<dbReference type="HAMAP" id="MF_00184">
    <property type="entry name" value="Thr_tRNA_synth"/>
    <property type="match status" value="1"/>
</dbReference>
<evidence type="ECO:0000256" key="9">
    <source>
        <dbReference type="ARBA" id="ARBA00022884"/>
    </source>
</evidence>
<evidence type="ECO:0000256" key="5">
    <source>
        <dbReference type="ARBA" id="ARBA00022723"/>
    </source>
</evidence>
<dbReference type="PROSITE" id="PS51880">
    <property type="entry name" value="TGS"/>
    <property type="match status" value="1"/>
</dbReference>
<dbReference type="Proteomes" id="UP000824300">
    <property type="component" value="Chromosome"/>
</dbReference>
<evidence type="ECO:0000313" key="16">
    <source>
        <dbReference type="EMBL" id="QZD91474.1"/>
    </source>
</evidence>
<dbReference type="Gene3D" id="3.30.54.20">
    <property type="match status" value="1"/>
</dbReference>
<dbReference type="RefSeq" id="WP_221427180.1">
    <property type="nucleotide sequence ID" value="NZ_CP081296.1"/>
</dbReference>
<dbReference type="InterPro" id="IPR004095">
    <property type="entry name" value="TGS"/>
</dbReference>
<comment type="similarity">
    <text evidence="1 13">Belongs to the class-II aminoacyl-tRNA synthetase family.</text>
</comment>
<dbReference type="InterPro" id="IPR002314">
    <property type="entry name" value="aa-tRNA-synt_IIb"/>
</dbReference>
<feature type="binding site" evidence="13">
    <location>
        <position position="366"/>
    </location>
    <ligand>
        <name>Zn(2+)</name>
        <dbReference type="ChEBI" id="CHEBI:29105"/>
        <note>catalytic</note>
    </ligand>
</feature>
<organism evidence="16 17">
    <name type="scientific">Qipengyuania xiapuensis</name>
    <dbReference type="NCBI Taxonomy" id="2867236"/>
    <lineage>
        <taxon>Bacteria</taxon>
        <taxon>Pseudomonadati</taxon>
        <taxon>Pseudomonadota</taxon>
        <taxon>Alphaproteobacteria</taxon>
        <taxon>Sphingomonadales</taxon>
        <taxon>Erythrobacteraceae</taxon>
        <taxon>Qipengyuania</taxon>
    </lineage>
</organism>
<dbReference type="SMART" id="SM00863">
    <property type="entry name" value="tRNA_SAD"/>
    <property type="match status" value="1"/>
</dbReference>
<dbReference type="Gene3D" id="3.40.50.800">
    <property type="entry name" value="Anticodon-binding domain"/>
    <property type="match status" value="1"/>
</dbReference>
<comment type="caution">
    <text evidence="13">Lacks conserved residue(s) required for the propagation of feature annotation.</text>
</comment>
<evidence type="ECO:0000313" key="17">
    <source>
        <dbReference type="Proteomes" id="UP000824300"/>
    </source>
</evidence>
<dbReference type="PRINTS" id="PR01047">
    <property type="entry name" value="TRNASYNTHTHR"/>
</dbReference>
<dbReference type="InterPro" id="IPR033728">
    <property type="entry name" value="ThrRS_core"/>
</dbReference>
<feature type="domain" description="Aminoacyl-transfer RNA synthetases class-II family profile" evidence="14">
    <location>
        <begin position="252"/>
        <end position="570"/>
    </location>
</feature>